<evidence type="ECO:0000313" key="8">
    <source>
        <dbReference type="Proteomes" id="UP001152622"/>
    </source>
</evidence>
<evidence type="ECO:0000256" key="6">
    <source>
        <dbReference type="RuleBase" id="RU364010"/>
    </source>
</evidence>
<dbReference type="GO" id="GO:0005765">
    <property type="term" value="C:lysosomal membrane"/>
    <property type="evidence" value="ECO:0007669"/>
    <property type="project" value="TreeGrafter"/>
</dbReference>
<dbReference type="InterPro" id="IPR036132">
    <property type="entry name" value="Vac_ATP_synth_c_sf"/>
</dbReference>
<comment type="function">
    <text evidence="5 6">Subunit of the V1 complex of vacuolar(H+)-ATPase (V-ATPase), a multisubunit enzyme composed of a peripheral complex (V1) that hydrolyzes ATP and a membrane integral complex (V0) that translocates protons. V-ATPase is responsible for acidifying and maintaining the pH of intracellular compartments and in some cell types, is targeted to the plasma membrane, where it is responsible for acidifying the extracellular environment. Subunit C is necessary for the assembly of the catalytic sector of the enzyme and is likely to have a specific function in its catalytic activity.</text>
</comment>
<name>A0A9Q1IB21_SYNKA</name>
<evidence type="ECO:0000313" key="7">
    <source>
        <dbReference type="EMBL" id="KAJ8333074.1"/>
    </source>
</evidence>
<accession>A0A9Q1IB21</accession>
<organism evidence="7 8">
    <name type="scientific">Synaphobranchus kaupii</name>
    <name type="common">Kaup's arrowtooth eel</name>
    <dbReference type="NCBI Taxonomy" id="118154"/>
    <lineage>
        <taxon>Eukaryota</taxon>
        <taxon>Metazoa</taxon>
        <taxon>Chordata</taxon>
        <taxon>Craniata</taxon>
        <taxon>Vertebrata</taxon>
        <taxon>Euteleostomi</taxon>
        <taxon>Actinopterygii</taxon>
        <taxon>Neopterygii</taxon>
        <taxon>Teleostei</taxon>
        <taxon>Anguilliformes</taxon>
        <taxon>Synaphobranchidae</taxon>
        <taxon>Synaphobranchus</taxon>
    </lineage>
</organism>
<evidence type="ECO:0000256" key="5">
    <source>
        <dbReference type="ARBA" id="ARBA00046006"/>
    </source>
</evidence>
<dbReference type="PANTHER" id="PTHR10137">
    <property type="entry name" value="V-TYPE PROTON ATPASE SUBUNIT C"/>
    <property type="match status" value="1"/>
</dbReference>
<sequence>MTEFWLISVPLDKTSLQSLEKLNRAASNTRLASSFRFPIPELKVGTLDVLLSVSDELTRLDTYTDSVIQRITQCMSEVMEHSIDKVQENTLANGVDLASYVTHFQWDRAKYSTTLPVRTLTEVISKKVFQTETELKSRSAAYSNVKSSLQGMQHKIEGSLHVRMLTDVVKKEDLVLGSEYLTTLLVVVSRKVLEESEEGIFTVTLFKKAVSDFKVKARQNKFTVREFSFEESEKQEEEMTRLHTNKKEQYAPFVRWLKVNFSEVFAAWIHLKALRVFVESVLRYGLPANFQAVLLQPDRRRSEHLRKLLNSLYTHLDSAGAASKPDVGLDIPEMSMSPQEYYSYIFYKININLVTS</sequence>
<dbReference type="SUPFAM" id="SSF118203">
    <property type="entry name" value="Vacuolar ATP synthase subunit C"/>
    <property type="match status" value="1"/>
</dbReference>
<dbReference type="CDD" id="cd14785">
    <property type="entry name" value="V-ATPase_C"/>
    <property type="match status" value="1"/>
</dbReference>
<dbReference type="InterPro" id="IPR004907">
    <property type="entry name" value="ATPase_V1-cplx_csu"/>
</dbReference>
<comment type="caution">
    <text evidence="7">The sequence shown here is derived from an EMBL/GenBank/DDBJ whole genome shotgun (WGS) entry which is preliminary data.</text>
</comment>
<dbReference type="OrthoDB" id="6605928at2759"/>
<dbReference type="GO" id="GO:0000221">
    <property type="term" value="C:vacuolar proton-transporting V-type ATPase, V1 domain"/>
    <property type="evidence" value="ECO:0007669"/>
    <property type="project" value="TreeGrafter"/>
</dbReference>
<dbReference type="AlphaFoldDB" id="A0A9Q1IB21"/>
<evidence type="ECO:0000256" key="4">
    <source>
        <dbReference type="ARBA" id="ARBA00023065"/>
    </source>
</evidence>
<keyword evidence="2 6" id="KW-0813">Transport</keyword>
<protein>
    <recommendedName>
        <fullName evidence="6">V-type proton ATPase subunit C</fullName>
    </recommendedName>
</protein>
<dbReference type="Proteomes" id="UP001152622">
    <property type="component" value="Chromosome 24"/>
</dbReference>
<dbReference type="PANTHER" id="PTHR10137:SF4">
    <property type="entry name" value="V-TYPE PROTON ATPASE SUBUNIT C 2"/>
    <property type="match status" value="1"/>
</dbReference>
<keyword evidence="8" id="KW-1185">Reference proteome</keyword>
<keyword evidence="3 6" id="KW-0375">Hydrogen ion transport</keyword>
<comment type="subunit">
    <text evidence="6">V-ATPase is a heteromultimeric enzyme made up of two complexes: the ATP-hydrolytic V1 complex and the proton translocation V0 complex. The V1 complex consists of three catalytic AB heterodimers that form a heterohexamer, three peripheral stalks each consisting of EG heterodimers, one central rotor including subunits D and F, and the regulatory subunits C and H. The proton translocation complex V0 consists of the proton transport subunit a, a ring of proteolipid subunits c9c'', rotary subunit d, subunits e and f, and two accessory subunits.</text>
</comment>
<dbReference type="Gene3D" id="1.20.1460.10">
    <property type="entry name" value="subunit c (vma5p) of the yeast v-atpase, domain 2"/>
    <property type="match status" value="2"/>
</dbReference>
<comment type="similarity">
    <text evidence="1 6">Belongs to the V-ATPase C subunit family.</text>
</comment>
<dbReference type="EMBL" id="JAINUF010000024">
    <property type="protein sequence ID" value="KAJ8333074.1"/>
    <property type="molecule type" value="Genomic_DNA"/>
</dbReference>
<evidence type="ECO:0000256" key="3">
    <source>
        <dbReference type="ARBA" id="ARBA00022781"/>
    </source>
</evidence>
<evidence type="ECO:0000256" key="1">
    <source>
        <dbReference type="ARBA" id="ARBA00006138"/>
    </source>
</evidence>
<proteinExistence type="inferred from homology"/>
<dbReference type="Pfam" id="PF03223">
    <property type="entry name" value="V-ATPase_C"/>
    <property type="match status" value="1"/>
</dbReference>
<reference evidence="7" key="1">
    <citation type="journal article" date="2023" name="Science">
        <title>Genome structures resolve the early diversification of teleost fishes.</title>
        <authorList>
            <person name="Parey E."/>
            <person name="Louis A."/>
            <person name="Montfort J."/>
            <person name="Bouchez O."/>
            <person name="Roques C."/>
            <person name="Iampietro C."/>
            <person name="Lluch J."/>
            <person name="Castinel A."/>
            <person name="Donnadieu C."/>
            <person name="Desvignes T."/>
            <person name="Floi Bucao C."/>
            <person name="Jouanno E."/>
            <person name="Wen M."/>
            <person name="Mejri S."/>
            <person name="Dirks R."/>
            <person name="Jansen H."/>
            <person name="Henkel C."/>
            <person name="Chen W.J."/>
            <person name="Zahm M."/>
            <person name="Cabau C."/>
            <person name="Klopp C."/>
            <person name="Thompson A.W."/>
            <person name="Robinson-Rechavi M."/>
            <person name="Braasch I."/>
            <person name="Lecointre G."/>
            <person name="Bobe J."/>
            <person name="Postlethwait J.H."/>
            <person name="Berthelot C."/>
            <person name="Roest Crollius H."/>
            <person name="Guiguen Y."/>
        </authorList>
    </citation>
    <scope>NUCLEOTIDE SEQUENCE</scope>
    <source>
        <strain evidence="7">WJC10195</strain>
    </source>
</reference>
<evidence type="ECO:0000256" key="2">
    <source>
        <dbReference type="ARBA" id="ARBA00022448"/>
    </source>
</evidence>
<dbReference type="GO" id="GO:0046961">
    <property type="term" value="F:proton-transporting ATPase activity, rotational mechanism"/>
    <property type="evidence" value="ECO:0007669"/>
    <property type="project" value="InterPro"/>
</dbReference>
<gene>
    <name evidence="7" type="ORF">SKAU_G00419700</name>
</gene>
<keyword evidence="4 6" id="KW-0406">Ion transport</keyword>